<dbReference type="RefSeq" id="WP_113744304.1">
    <property type="nucleotide sequence ID" value="NZ_UAPV01000001.1"/>
</dbReference>
<proteinExistence type="inferred from homology"/>
<gene>
    <name evidence="6" type="primary">ftsH_2</name>
    <name evidence="6" type="ORF">NCTC13093_01617</name>
</gene>
<keyword evidence="6" id="KW-0482">Metalloprotease</keyword>
<dbReference type="GO" id="GO:0005524">
    <property type="term" value="F:ATP binding"/>
    <property type="evidence" value="ECO:0007669"/>
    <property type="project" value="UniProtKB-KW"/>
</dbReference>
<comment type="similarity">
    <text evidence="1 4">Belongs to the AAA ATPase family.</text>
</comment>
<keyword evidence="6" id="KW-0378">Hydrolase</keyword>
<keyword evidence="2 4" id="KW-0547">Nucleotide-binding</keyword>
<evidence type="ECO:0000256" key="2">
    <source>
        <dbReference type="ARBA" id="ARBA00022741"/>
    </source>
</evidence>
<accession>A0A2X0VL61</accession>
<keyword evidence="7" id="KW-1185">Reference proteome</keyword>
<evidence type="ECO:0000313" key="6">
    <source>
        <dbReference type="EMBL" id="SPT70208.1"/>
    </source>
</evidence>
<dbReference type="Gene3D" id="3.40.50.300">
    <property type="entry name" value="P-loop containing nucleotide triphosphate hydrolases"/>
    <property type="match status" value="1"/>
</dbReference>
<feature type="domain" description="AAA+ ATPase" evidence="5">
    <location>
        <begin position="101"/>
        <end position="237"/>
    </location>
</feature>
<dbReference type="SUPFAM" id="SSF52540">
    <property type="entry name" value="P-loop containing nucleoside triphosphate hydrolases"/>
    <property type="match status" value="1"/>
</dbReference>
<dbReference type="EC" id="3.4.24.-" evidence="6"/>
<dbReference type="GO" id="GO:0008237">
    <property type="term" value="F:metallopeptidase activity"/>
    <property type="evidence" value="ECO:0007669"/>
    <property type="project" value="UniProtKB-KW"/>
</dbReference>
<reference evidence="6 7" key="1">
    <citation type="submission" date="2018-06" db="EMBL/GenBank/DDBJ databases">
        <authorList>
            <consortium name="Pathogen Informatics"/>
            <person name="Doyle S."/>
        </authorList>
    </citation>
    <scope>NUCLEOTIDE SEQUENCE [LARGE SCALE GENOMIC DNA]</scope>
    <source>
        <strain evidence="6 7">NCTC13093</strain>
    </source>
</reference>
<dbReference type="PROSITE" id="PS00674">
    <property type="entry name" value="AAA"/>
    <property type="match status" value="1"/>
</dbReference>
<evidence type="ECO:0000256" key="3">
    <source>
        <dbReference type="ARBA" id="ARBA00022840"/>
    </source>
</evidence>
<dbReference type="InterPro" id="IPR003593">
    <property type="entry name" value="AAA+_ATPase"/>
</dbReference>
<dbReference type="Proteomes" id="UP000250086">
    <property type="component" value="Unassembled WGS sequence"/>
</dbReference>
<dbReference type="CDD" id="cd19481">
    <property type="entry name" value="RecA-like_protease"/>
    <property type="match status" value="1"/>
</dbReference>
<evidence type="ECO:0000256" key="1">
    <source>
        <dbReference type="ARBA" id="ARBA00006914"/>
    </source>
</evidence>
<dbReference type="GO" id="GO:0006508">
    <property type="term" value="P:proteolysis"/>
    <property type="evidence" value="ECO:0007669"/>
    <property type="project" value="UniProtKB-KW"/>
</dbReference>
<dbReference type="AlphaFoldDB" id="A0A2X0VL61"/>
<keyword evidence="6" id="KW-0645">Protease</keyword>
<name>A0A2X0VL61_9GAMM</name>
<sequence length="349" mass="39957">MKKQAILNLIRYHSENNDIGFKNQAYAIADEFLKNGDKDLAHYIMTLLSTTAVLGPMPVSEEPILSSFFEKTDISSDPLFFPDMVIDDLFGVVHAIKRNIGIHKFLFHGAPGTGKTQGGELLAKMLRREIYTVNFTNIVDSKLGQTQKNIQSVFKEINSYAYPSRLLILFDEIDALALDRINANDLREMGRVTSAFLKSIDTAHKDVVIIATTNLYSQLDKALIRRFDYTVDFNRYKRDDLLDIAQRFLDIYLSKIKGSNKNIRIFKKILNLYSNIPYPGDLKNIIKSSLAFSDPDDGYDYLRRLYFTVCNKKANDIKILKEQNFTSREIEILSSKSKSSVLQDLRESF</sequence>
<keyword evidence="3 4" id="KW-0067">ATP-binding</keyword>
<dbReference type="EMBL" id="UAPV01000001">
    <property type="protein sequence ID" value="SPT70208.1"/>
    <property type="molecule type" value="Genomic_DNA"/>
</dbReference>
<dbReference type="InterPro" id="IPR003959">
    <property type="entry name" value="ATPase_AAA_core"/>
</dbReference>
<dbReference type="SMART" id="SM00382">
    <property type="entry name" value="AAA"/>
    <property type="match status" value="1"/>
</dbReference>
<evidence type="ECO:0000256" key="4">
    <source>
        <dbReference type="RuleBase" id="RU003651"/>
    </source>
</evidence>
<protein>
    <submittedName>
        <fullName evidence="6">ATP-dependent zinc metalloprotease FtsH</fullName>
        <ecNumber evidence="6">3.4.24.-</ecNumber>
    </submittedName>
</protein>
<dbReference type="InterPro" id="IPR003960">
    <property type="entry name" value="ATPase_AAA_CS"/>
</dbReference>
<dbReference type="Pfam" id="PF00004">
    <property type="entry name" value="AAA"/>
    <property type="match status" value="1"/>
</dbReference>
<dbReference type="GO" id="GO:0016887">
    <property type="term" value="F:ATP hydrolysis activity"/>
    <property type="evidence" value="ECO:0007669"/>
    <property type="project" value="InterPro"/>
</dbReference>
<evidence type="ECO:0000313" key="7">
    <source>
        <dbReference type="Proteomes" id="UP000250086"/>
    </source>
</evidence>
<dbReference type="InterPro" id="IPR050221">
    <property type="entry name" value="26S_Proteasome_ATPase"/>
</dbReference>
<dbReference type="PANTHER" id="PTHR23073">
    <property type="entry name" value="26S PROTEASOME REGULATORY SUBUNIT"/>
    <property type="match status" value="1"/>
</dbReference>
<evidence type="ECO:0000259" key="5">
    <source>
        <dbReference type="SMART" id="SM00382"/>
    </source>
</evidence>
<dbReference type="InterPro" id="IPR027417">
    <property type="entry name" value="P-loop_NTPase"/>
</dbReference>
<organism evidence="6 7">
    <name type="scientific">Anaerobiospirillum thomasii</name>
    <dbReference type="NCBI Taxonomy" id="179995"/>
    <lineage>
        <taxon>Bacteria</taxon>
        <taxon>Pseudomonadati</taxon>
        <taxon>Pseudomonadota</taxon>
        <taxon>Gammaproteobacteria</taxon>
        <taxon>Aeromonadales</taxon>
        <taxon>Succinivibrionaceae</taxon>
        <taxon>Anaerobiospirillum</taxon>
    </lineage>
</organism>